<keyword evidence="4" id="KW-1185">Reference proteome</keyword>
<feature type="transmembrane region" description="Helical" evidence="2">
    <location>
        <begin position="418"/>
        <end position="436"/>
    </location>
</feature>
<feature type="transmembrane region" description="Helical" evidence="2">
    <location>
        <begin position="394"/>
        <end position="412"/>
    </location>
</feature>
<dbReference type="AlphaFoldDB" id="A0A319BU96"/>
<reference evidence="3 4" key="1">
    <citation type="submission" date="2016-12" db="EMBL/GenBank/DDBJ databases">
        <title>The genomes of Aspergillus section Nigri reveals drivers in fungal speciation.</title>
        <authorList>
            <consortium name="DOE Joint Genome Institute"/>
            <person name="Vesth T.C."/>
            <person name="Nybo J."/>
            <person name="Theobald S."/>
            <person name="Brandl J."/>
            <person name="Frisvad J.C."/>
            <person name="Nielsen K.F."/>
            <person name="Lyhne E.K."/>
            <person name="Kogle M.E."/>
            <person name="Kuo A."/>
            <person name="Riley R."/>
            <person name="Clum A."/>
            <person name="Nolan M."/>
            <person name="Lipzen A."/>
            <person name="Salamov A."/>
            <person name="Henrissat B."/>
            <person name="Wiebenga A."/>
            <person name="De Vries R.P."/>
            <person name="Grigoriev I.V."/>
            <person name="Mortensen U.H."/>
            <person name="Andersen M.R."/>
            <person name="Baker S.E."/>
        </authorList>
    </citation>
    <scope>NUCLEOTIDE SEQUENCE [LARGE SCALE GENOMIC DNA]</scope>
    <source>
        <strain evidence="3 4">CBS 121591</strain>
    </source>
</reference>
<evidence type="ECO:0000313" key="4">
    <source>
        <dbReference type="Proteomes" id="UP000248340"/>
    </source>
</evidence>
<feature type="compositionally biased region" description="Basic and acidic residues" evidence="1">
    <location>
        <begin position="87"/>
        <end position="120"/>
    </location>
</feature>
<dbReference type="EMBL" id="KZ821777">
    <property type="protein sequence ID" value="PYH75797.1"/>
    <property type="molecule type" value="Genomic_DNA"/>
</dbReference>
<protein>
    <submittedName>
        <fullName evidence="3">Uncharacterized protein</fullName>
    </submittedName>
</protein>
<evidence type="ECO:0000313" key="3">
    <source>
        <dbReference type="EMBL" id="PYH75797.1"/>
    </source>
</evidence>
<keyword evidence="2" id="KW-1133">Transmembrane helix</keyword>
<dbReference type="Proteomes" id="UP000248340">
    <property type="component" value="Unassembled WGS sequence"/>
</dbReference>
<name>A0A319BU96_9EURO</name>
<evidence type="ECO:0000256" key="2">
    <source>
        <dbReference type="SAM" id="Phobius"/>
    </source>
</evidence>
<organism evidence="3 4">
    <name type="scientific">Aspergillus uvarum CBS 121591</name>
    <dbReference type="NCBI Taxonomy" id="1448315"/>
    <lineage>
        <taxon>Eukaryota</taxon>
        <taxon>Fungi</taxon>
        <taxon>Dikarya</taxon>
        <taxon>Ascomycota</taxon>
        <taxon>Pezizomycotina</taxon>
        <taxon>Eurotiomycetes</taxon>
        <taxon>Eurotiomycetidae</taxon>
        <taxon>Eurotiales</taxon>
        <taxon>Aspergillaceae</taxon>
        <taxon>Aspergillus</taxon>
        <taxon>Aspergillus subgen. Circumdati</taxon>
    </lineage>
</organism>
<keyword evidence="2" id="KW-0812">Transmembrane</keyword>
<dbReference type="VEuPathDB" id="FungiDB:BO82DRAFT_348540"/>
<evidence type="ECO:0000256" key="1">
    <source>
        <dbReference type="SAM" id="MobiDB-lite"/>
    </source>
</evidence>
<accession>A0A319BU96</accession>
<feature type="region of interest" description="Disordered" evidence="1">
    <location>
        <begin position="70"/>
        <end position="140"/>
    </location>
</feature>
<sequence>MDYIQVPPKVKLLARKTTNDDDQAYDFTSDLPPTQRQHFDIRLQLFRFFSFLFQDQPSLPITNNALPGLVPTPLPKDTTLHRRRSKFPRDSRTRTQESILPKDRPGTARADECNNNREEHGEEDNAGSRGSILSTFGNREKKHDALEKRHNIRVGALKRVLGSMSPENGSPMVLLCWGESSHCSILPVPIANSEDDVETWREIHRAWYARRGYWRKRLPGYNITRVDAVKISLLGLKKASKGRENCEYIGMYTERDVPAERKLLQQTIDNYVPISDCFYNRRTGTVECGYGCECFSCLPCFEDAGECPEETYITARRNIVHLNTLHLMKHAFSNPDLAVLNDFLKKENLLYSHRDVLDLTETWNSWHCPALREIEFRGIVVSEGWALDKRHMTLPLLVAILLGVVVAARFLFGWDTAWTVGAFFVALISLLLCISYQL</sequence>
<dbReference type="GeneID" id="37136576"/>
<dbReference type="RefSeq" id="XP_025485997.1">
    <property type="nucleotide sequence ID" value="XM_025633835.1"/>
</dbReference>
<keyword evidence="2" id="KW-0472">Membrane</keyword>
<proteinExistence type="predicted"/>
<dbReference type="OrthoDB" id="5103744at2759"/>
<gene>
    <name evidence="3" type="ORF">BO82DRAFT_348540</name>
</gene>